<feature type="region of interest" description="Disordered" evidence="1">
    <location>
        <begin position="150"/>
        <end position="176"/>
    </location>
</feature>
<evidence type="ECO:0000313" key="2">
    <source>
        <dbReference type="EMBL" id="TNN72883.1"/>
    </source>
</evidence>
<sequence>MDKSVSMLSSCTPLRGGNDPRRVLTSRASFPWAAAQAWISSSSTRDGVSSVWAEVRSPYSLWRKSTHTADRRSVNQLSVQLLLTPCGLTFTPCGLTFTPCGLTFTPCGLTFTPCGLTFTPCGLTFTPCGLTFTPCGLTFTPCGLTFTVGRSRKSKPSEKQQQGEGRHQHGSGGGYF</sequence>
<organism evidence="2 3">
    <name type="scientific">Liparis tanakae</name>
    <name type="common">Tanaka's snailfish</name>
    <dbReference type="NCBI Taxonomy" id="230148"/>
    <lineage>
        <taxon>Eukaryota</taxon>
        <taxon>Metazoa</taxon>
        <taxon>Chordata</taxon>
        <taxon>Craniata</taxon>
        <taxon>Vertebrata</taxon>
        <taxon>Euteleostomi</taxon>
        <taxon>Actinopterygii</taxon>
        <taxon>Neopterygii</taxon>
        <taxon>Teleostei</taxon>
        <taxon>Neoteleostei</taxon>
        <taxon>Acanthomorphata</taxon>
        <taxon>Eupercaria</taxon>
        <taxon>Perciformes</taxon>
        <taxon>Cottioidei</taxon>
        <taxon>Cottales</taxon>
        <taxon>Liparidae</taxon>
        <taxon>Liparis</taxon>
    </lineage>
</organism>
<dbReference type="AlphaFoldDB" id="A0A4Z2I6N4"/>
<proteinExistence type="predicted"/>
<accession>A0A4Z2I6N4</accession>
<evidence type="ECO:0000256" key="1">
    <source>
        <dbReference type="SAM" id="MobiDB-lite"/>
    </source>
</evidence>
<protein>
    <submittedName>
        <fullName evidence="2">Uncharacterized protein</fullName>
    </submittedName>
</protein>
<gene>
    <name evidence="2" type="ORF">EYF80_016812</name>
</gene>
<name>A0A4Z2I6N4_9TELE</name>
<dbReference type="Proteomes" id="UP000314294">
    <property type="component" value="Unassembled WGS sequence"/>
</dbReference>
<comment type="caution">
    <text evidence="2">The sequence shown here is derived from an EMBL/GenBank/DDBJ whole genome shotgun (WGS) entry which is preliminary data.</text>
</comment>
<evidence type="ECO:0000313" key="3">
    <source>
        <dbReference type="Proteomes" id="UP000314294"/>
    </source>
</evidence>
<dbReference type="EMBL" id="SRLO01000131">
    <property type="protein sequence ID" value="TNN72883.1"/>
    <property type="molecule type" value="Genomic_DNA"/>
</dbReference>
<reference evidence="2 3" key="1">
    <citation type="submission" date="2019-03" db="EMBL/GenBank/DDBJ databases">
        <title>First draft genome of Liparis tanakae, snailfish: a comprehensive survey of snailfish specific genes.</title>
        <authorList>
            <person name="Kim W."/>
            <person name="Song I."/>
            <person name="Jeong J.-H."/>
            <person name="Kim D."/>
            <person name="Kim S."/>
            <person name="Ryu S."/>
            <person name="Song J.Y."/>
            <person name="Lee S.K."/>
        </authorList>
    </citation>
    <scope>NUCLEOTIDE SEQUENCE [LARGE SCALE GENOMIC DNA]</scope>
    <source>
        <tissue evidence="2">Muscle</tissue>
    </source>
</reference>
<keyword evidence="3" id="KW-1185">Reference proteome</keyword>